<dbReference type="HOGENOM" id="CLU_1198361_0_0_6"/>
<keyword evidence="1" id="KW-0812">Transmembrane</keyword>
<reference evidence="2 3" key="1">
    <citation type="submission" date="2014-12" db="EMBL/GenBank/DDBJ databases">
        <title>Complete genome sequence of Francisella guanzhouensis strain 08HL01032 isolated from air-conditioning system in China.</title>
        <authorList>
            <person name="Svensson D."/>
            <person name="Ohrman C."/>
            <person name="Backman S."/>
            <person name="Karlsson E."/>
            <person name="Nilsson E."/>
            <person name="Bystrom M."/>
            <person name="Larkeryd A."/>
            <person name="Stenberg P."/>
            <person name="Scholtz H.C."/>
            <person name="Forsman M."/>
            <person name="Sjodin A."/>
        </authorList>
    </citation>
    <scope>NUCLEOTIDE SEQUENCE [LARGE SCALE GENOMIC DNA]</scope>
    <source>
        <strain evidence="2 3">08HL01032</strain>
    </source>
</reference>
<gene>
    <name evidence="2" type="ORF">SD28_01935</name>
</gene>
<proteinExistence type="predicted"/>
<feature type="transmembrane region" description="Helical" evidence="1">
    <location>
        <begin position="24"/>
        <end position="46"/>
    </location>
</feature>
<dbReference type="AlphaFoldDB" id="A0A0A8E3B9"/>
<dbReference type="STRING" id="594679.SD28_01935"/>
<dbReference type="KEGG" id="fgu:SD28_01935"/>
<keyword evidence="3" id="KW-1185">Reference proteome</keyword>
<dbReference type="OrthoDB" id="5606310at2"/>
<dbReference type="Proteomes" id="UP000031104">
    <property type="component" value="Chromosome"/>
</dbReference>
<feature type="transmembrane region" description="Helical" evidence="1">
    <location>
        <begin position="52"/>
        <end position="75"/>
    </location>
</feature>
<feature type="transmembrane region" description="Helical" evidence="1">
    <location>
        <begin position="96"/>
        <end position="117"/>
    </location>
</feature>
<protein>
    <submittedName>
        <fullName evidence="2">Uncharacterized protein</fullName>
    </submittedName>
</protein>
<evidence type="ECO:0000256" key="1">
    <source>
        <dbReference type="SAM" id="Phobius"/>
    </source>
</evidence>
<keyword evidence="1" id="KW-1133">Transmembrane helix</keyword>
<organism evidence="2 3">
    <name type="scientific">Allofrancisella guangzhouensis</name>
    <dbReference type="NCBI Taxonomy" id="594679"/>
    <lineage>
        <taxon>Bacteria</taxon>
        <taxon>Pseudomonadati</taxon>
        <taxon>Pseudomonadota</taxon>
        <taxon>Gammaproteobacteria</taxon>
        <taxon>Thiotrichales</taxon>
        <taxon>Francisellaceae</taxon>
        <taxon>Allofrancisella</taxon>
    </lineage>
</organism>
<name>A0A0A8E3B9_9GAMM</name>
<accession>A0A0A8E3B9</accession>
<sequence length="231" mass="27126">MDELKKKNIFARLYKGDLSLAKTFWLPNILLFLVGTFTCYIASIFIKSPGAWLIYLFFYAIIAWIFHLLIFISILNACKKHKGLLIWRILSRIYSILGLVSFILVIYCIAFAATVIITDINNNSNLRDKPFLSKLDNYLLNQNLPQKISDVLSLERIVDDQKQQTYIFKNIDPNQELIFDRLDNFFCREMLDFKQNRKVVFQVYDQNNKLKQENELTFDKCSKIVNDPVAN</sequence>
<evidence type="ECO:0000313" key="2">
    <source>
        <dbReference type="EMBL" id="AJC48498.1"/>
    </source>
</evidence>
<evidence type="ECO:0000313" key="3">
    <source>
        <dbReference type="Proteomes" id="UP000031104"/>
    </source>
</evidence>
<dbReference type="EMBL" id="CP010427">
    <property type="protein sequence ID" value="AJC48498.1"/>
    <property type="molecule type" value="Genomic_DNA"/>
</dbReference>
<keyword evidence="1" id="KW-0472">Membrane</keyword>
<dbReference type="RefSeq" id="WP_039123468.1">
    <property type="nucleotide sequence ID" value="NZ_CP010427.1"/>
</dbReference>